<gene>
    <name evidence="10" type="ORF">G7034_08630</name>
</gene>
<accession>A0A967DZL0</accession>
<evidence type="ECO:0000256" key="6">
    <source>
        <dbReference type="ARBA" id="ARBA00023136"/>
    </source>
</evidence>
<comment type="caution">
    <text evidence="10">The sequence shown here is derived from an EMBL/GenBank/DDBJ whole genome shotgun (WGS) entry which is preliminary data.</text>
</comment>
<comment type="subcellular location">
    <subcellularLocation>
        <location evidence="1">Cell membrane</location>
        <topology evidence="1">Multi-pass membrane protein</topology>
    </subcellularLocation>
</comment>
<feature type="transmembrane region" description="Helical" evidence="7">
    <location>
        <begin position="276"/>
        <end position="301"/>
    </location>
</feature>
<dbReference type="InterPro" id="IPR003838">
    <property type="entry name" value="ABC3_permease_C"/>
</dbReference>
<dbReference type="PANTHER" id="PTHR30489">
    <property type="entry name" value="LIPOPROTEIN-RELEASING SYSTEM TRANSMEMBRANE PROTEIN LOLE"/>
    <property type="match status" value="1"/>
</dbReference>
<feature type="transmembrane region" description="Helical" evidence="7">
    <location>
        <begin position="373"/>
        <end position="398"/>
    </location>
</feature>
<name>A0A967DZL0_9FLAO</name>
<evidence type="ECO:0000313" key="11">
    <source>
        <dbReference type="Proteomes" id="UP000643701"/>
    </source>
</evidence>
<feature type="transmembrane region" description="Helical" evidence="7">
    <location>
        <begin position="25"/>
        <end position="50"/>
    </location>
</feature>
<keyword evidence="5 7" id="KW-1133">Transmembrane helix</keyword>
<evidence type="ECO:0000259" key="9">
    <source>
        <dbReference type="Pfam" id="PF12704"/>
    </source>
</evidence>
<protein>
    <submittedName>
        <fullName evidence="10">ABC transporter permease</fullName>
    </submittedName>
</protein>
<sequence>MNFEFFISQRLISEKNTKNSISGPIIKIAIIAISLGISMMLIAFATGMGLQDKIREKITAFNGDINITKFSSNQSKISLDPISTEQDFYPTFNHPEVSHIQAVATKFGIVRTENDFEAIITKGVEENYEWRYFKEYLVEGRIPNYTGKISKEILISEYLANRLHFKMGDQVVVYFLKDENSERPRMIAFDIVGIYNSGFEEFDKSFLIADLKQLRRINKWNKDEVGYFEILVKDFENIGPISEDVYQQITSELDVENILQKYPNIFEWLSMFDMNIIIIISLMIIVAGINMITALLVLILERTPMIGILKALGANNWKIRKIFLINASYIILKGIFFGNLIGLGLLLIQKYVQPIKLDPRSYYVTEVPVYIDFSYIAFVNLGTLILCLLFLIIPSIIVTKISPVKAIKFD</sequence>
<reference evidence="10" key="1">
    <citation type="submission" date="2020-03" db="EMBL/GenBank/DDBJ databases">
        <title>Psychroflexus Maritimus sp. nov., isolate from marine sediment.</title>
        <authorList>
            <person name="Zhong Y.-L."/>
        </authorList>
    </citation>
    <scope>NUCLEOTIDE SEQUENCE</scope>
    <source>
        <strain evidence="10">C1</strain>
    </source>
</reference>
<dbReference type="EMBL" id="JAANAS010000061">
    <property type="protein sequence ID" value="NGZ90318.1"/>
    <property type="molecule type" value="Genomic_DNA"/>
</dbReference>
<dbReference type="Pfam" id="PF12704">
    <property type="entry name" value="MacB_PCD"/>
    <property type="match status" value="1"/>
</dbReference>
<evidence type="ECO:0000256" key="1">
    <source>
        <dbReference type="ARBA" id="ARBA00004651"/>
    </source>
</evidence>
<evidence type="ECO:0000313" key="10">
    <source>
        <dbReference type="EMBL" id="NGZ90318.1"/>
    </source>
</evidence>
<comment type="similarity">
    <text evidence="2">Belongs to the ABC-4 integral membrane protein family. LolC/E subfamily.</text>
</comment>
<proteinExistence type="inferred from homology"/>
<evidence type="ECO:0000256" key="3">
    <source>
        <dbReference type="ARBA" id="ARBA00022475"/>
    </source>
</evidence>
<keyword evidence="3" id="KW-1003">Cell membrane</keyword>
<dbReference type="AlphaFoldDB" id="A0A967DZL0"/>
<dbReference type="RefSeq" id="WP_166400565.1">
    <property type="nucleotide sequence ID" value="NZ_JAANAS010000061.1"/>
</dbReference>
<feature type="domain" description="MacB-like periplasmic core" evidence="9">
    <location>
        <begin position="28"/>
        <end position="244"/>
    </location>
</feature>
<evidence type="ECO:0000256" key="2">
    <source>
        <dbReference type="ARBA" id="ARBA00005236"/>
    </source>
</evidence>
<evidence type="ECO:0000256" key="7">
    <source>
        <dbReference type="SAM" id="Phobius"/>
    </source>
</evidence>
<dbReference type="GO" id="GO:0044874">
    <property type="term" value="P:lipoprotein localization to outer membrane"/>
    <property type="evidence" value="ECO:0007669"/>
    <property type="project" value="TreeGrafter"/>
</dbReference>
<feature type="domain" description="ABC3 transporter permease C-terminal" evidence="8">
    <location>
        <begin position="277"/>
        <end position="403"/>
    </location>
</feature>
<dbReference type="Proteomes" id="UP000643701">
    <property type="component" value="Unassembled WGS sequence"/>
</dbReference>
<evidence type="ECO:0000256" key="5">
    <source>
        <dbReference type="ARBA" id="ARBA00022989"/>
    </source>
</evidence>
<dbReference type="GO" id="GO:0098797">
    <property type="term" value="C:plasma membrane protein complex"/>
    <property type="evidence" value="ECO:0007669"/>
    <property type="project" value="TreeGrafter"/>
</dbReference>
<keyword evidence="4 7" id="KW-0812">Transmembrane</keyword>
<dbReference type="PANTHER" id="PTHR30489:SF0">
    <property type="entry name" value="LIPOPROTEIN-RELEASING SYSTEM TRANSMEMBRANE PROTEIN LOLE"/>
    <property type="match status" value="1"/>
</dbReference>
<evidence type="ECO:0000256" key="4">
    <source>
        <dbReference type="ARBA" id="ARBA00022692"/>
    </source>
</evidence>
<evidence type="ECO:0000259" key="8">
    <source>
        <dbReference type="Pfam" id="PF02687"/>
    </source>
</evidence>
<feature type="transmembrane region" description="Helical" evidence="7">
    <location>
        <begin position="322"/>
        <end position="348"/>
    </location>
</feature>
<keyword evidence="11" id="KW-1185">Reference proteome</keyword>
<organism evidence="10 11">
    <name type="scientific">Psychroflexus maritimus</name>
    <dbReference type="NCBI Taxonomy" id="2714865"/>
    <lineage>
        <taxon>Bacteria</taxon>
        <taxon>Pseudomonadati</taxon>
        <taxon>Bacteroidota</taxon>
        <taxon>Flavobacteriia</taxon>
        <taxon>Flavobacteriales</taxon>
        <taxon>Flavobacteriaceae</taxon>
        <taxon>Psychroflexus</taxon>
    </lineage>
</organism>
<dbReference type="InterPro" id="IPR025857">
    <property type="entry name" value="MacB_PCD"/>
</dbReference>
<dbReference type="InterPro" id="IPR051447">
    <property type="entry name" value="Lipoprotein-release_system"/>
</dbReference>
<keyword evidence="6 7" id="KW-0472">Membrane</keyword>
<dbReference type="Pfam" id="PF02687">
    <property type="entry name" value="FtsX"/>
    <property type="match status" value="1"/>
</dbReference>